<evidence type="ECO:0000256" key="10">
    <source>
        <dbReference type="ARBA" id="ARBA00023242"/>
    </source>
</evidence>
<feature type="compositionally biased region" description="Basic residues" evidence="12">
    <location>
        <begin position="320"/>
        <end position="335"/>
    </location>
</feature>
<dbReference type="InterPro" id="IPR004827">
    <property type="entry name" value="bZIP"/>
</dbReference>
<evidence type="ECO:0000256" key="3">
    <source>
        <dbReference type="ARBA" id="ARBA00022723"/>
    </source>
</evidence>
<feature type="compositionally biased region" description="Polar residues" evidence="12">
    <location>
        <begin position="13"/>
        <end position="24"/>
    </location>
</feature>
<dbReference type="InterPro" id="IPR013087">
    <property type="entry name" value="Znf_C2H2_type"/>
</dbReference>
<feature type="region of interest" description="Disordered" evidence="12">
    <location>
        <begin position="1"/>
        <end position="37"/>
    </location>
</feature>
<evidence type="ECO:0000313" key="15">
    <source>
        <dbReference type="Proteomes" id="UP000694428"/>
    </source>
</evidence>
<protein>
    <recommendedName>
        <fullName evidence="13">C2H2-type domain-containing protein</fullName>
    </recommendedName>
</protein>
<evidence type="ECO:0000256" key="11">
    <source>
        <dbReference type="PROSITE-ProRule" id="PRU00042"/>
    </source>
</evidence>
<reference evidence="14" key="2">
    <citation type="submission" date="2025-09" db="UniProtKB">
        <authorList>
            <consortium name="Ensembl"/>
        </authorList>
    </citation>
    <scope>IDENTIFICATION</scope>
</reference>
<evidence type="ECO:0000256" key="9">
    <source>
        <dbReference type="ARBA" id="ARBA00023163"/>
    </source>
</evidence>
<dbReference type="GO" id="GO:0003690">
    <property type="term" value="F:double-stranded DNA binding"/>
    <property type="evidence" value="ECO:0007669"/>
    <property type="project" value="UniProtKB-ARBA"/>
</dbReference>
<keyword evidence="5 11" id="KW-0863">Zinc-finger</keyword>
<feature type="region of interest" description="Disordered" evidence="12">
    <location>
        <begin position="51"/>
        <end position="83"/>
    </location>
</feature>
<feature type="domain" description="C2H2-type" evidence="13">
    <location>
        <begin position="428"/>
        <end position="455"/>
    </location>
</feature>
<organism evidence="14 15">
    <name type="scientific">Pavo cristatus</name>
    <name type="common">Indian peafowl</name>
    <name type="synonym">Blue peafowl</name>
    <dbReference type="NCBI Taxonomy" id="9049"/>
    <lineage>
        <taxon>Eukaryota</taxon>
        <taxon>Metazoa</taxon>
        <taxon>Chordata</taxon>
        <taxon>Craniata</taxon>
        <taxon>Vertebrata</taxon>
        <taxon>Euteleostomi</taxon>
        <taxon>Archelosauria</taxon>
        <taxon>Archosauria</taxon>
        <taxon>Dinosauria</taxon>
        <taxon>Saurischia</taxon>
        <taxon>Theropoda</taxon>
        <taxon>Coelurosauria</taxon>
        <taxon>Aves</taxon>
        <taxon>Neognathae</taxon>
        <taxon>Galloanserae</taxon>
        <taxon>Galliformes</taxon>
        <taxon>Phasianidae</taxon>
        <taxon>Phasianinae</taxon>
        <taxon>Pavo</taxon>
    </lineage>
</organism>
<name>A0A8C9FU52_PAVCR</name>
<evidence type="ECO:0000256" key="6">
    <source>
        <dbReference type="ARBA" id="ARBA00022833"/>
    </source>
</evidence>
<evidence type="ECO:0000256" key="5">
    <source>
        <dbReference type="ARBA" id="ARBA00022771"/>
    </source>
</evidence>
<keyword evidence="4" id="KW-0677">Repeat</keyword>
<feature type="domain" description="C2H2-type" evidence="13">
    <location>
        <begin position="738"/>
        <end position="760"/>
    </location>
</feature>
<dbReference type="PROSITE" id="PS50157">
    <property type="entry name" value="ZINC_FINGER_C2H2_2"/>
    <property type="match status" value="11"/>
</dbReference>
<dbReference type="FunFam" id="3.30.160.60:FF:001370">
    <property type="entry name" value="Zinc finger protein"/>
    <property type="match status" value="1"/>
</dbReference>
<dbReference type="PROSITE" id="PS00028">
    <property type="entry name" value="ZINC_FINGER_C2H2_1"/>
    <property type="match status" value="6"/>
</dbReference>
<dbReference type="InterPro" id="IPR050636">
    <property type="entry name" value="C2H2-ZF_domain-containing"/>
</dbReference>
<dbReference type="PANTHER" id="PTHR47772">
    <property type="entry name" value="ZINC FINGER PROTEIN 200"/>
    <property type="match status" value="1"/>
</dbReference>
<keyword evidence="10" id="KW-0539">Nucleus</keyword>
<dbReference type="AlphaFoldDB" id="A0A8C9FU52"/>
<dbReference type="Gene3D" id="3.30.160.60">
    <property type="entry name" value="Classic Zinc Finger"/>
    <property type="match status" value="7"/>
</dbReference>
<evidence type="ECO:0000313" key="14">
    <source>
        <dbReference type="Ensembl" id="ENSPSTP00000021139.1"/>
    </source>
</evidence>
<comment type="similarity">
    <text evidence="2">Belongs to the krueppel C2H2-type zinc-finger protein family.</text>
</comment>
<feature type="domain" description="C2H2-type" evidence="13">
    <location>
        <begin position="763"/>
        <end position="790"/>
    </location>
</feature>
<dbReference type="SMART" id="SM00355">
    <property type="entry name" value="ZnF_C2H2"/>
    <property type="match status" value="13"/>
</dbReference>
<keyword evidence="6" id="KW-0862">Zinc</keyword>
<accession>A0A8C9FU52</accession>
<evidence type="ECO:0000256" key="2">
    <source>
        <dbReference type="ARBA" id="ARBA00006991"/>
    </source>
</evidence>
<dbReference type="GO" id="GO:0005634">
    <property type="term" value="C:nucleus"/>
    <property type="evidence" value="ECO:0007669"/>
    <property type="project" value="UniProtKB-SubCell"/>
</dbReference>
<evidence type="ECO:0000256" key="1">
    <source>
        <dbReference type="ARBA" id="ARBA00004123"/>
    </source>
</evidence>
<dbReference type="InterPro" id="IPR036236">
    <property type="entry name" value="Znf_C2H2_sf"/>
</dbReference>
<feature type="domain" description="C2H2-type" evidence="13">
    <location>
        <begin position="400"/>
        <end position="427"/>
    </location>
</feature>
<dbReference type="GO" id="GO:0008270">
    <property type="term" value="F:zinc ion binding"/>
    <property type="evidence" value="ECO:0007669"/>
    <property type="project" value="UniProtKB-KW"/>
</dbReference>
<feature type="compositionally biased region" description="Basic and acidic residues" evidence="12">
    <location>
        <begin position="336"/>
        <end position="345"/>
    </location>
</feature>
<feature type="domain" description="C2H2-type" evidence="13">
    <location>
        <begin position="502"/>
        <end position="529"/>
    </location>
</feature>
<dbReference type="GO" id="GO:0003700">
    <property type="term" value="F:DNA-binding transcription factor activity"/>
    <property type="evidence" value="ECO:0007669"/>
    <property type="project" value="InterPro"/>
</dbReference>
<dbReference type="PANTHER" id="PTHR47772:SF13">
    <property type="entry name" value="GASTRULA ZINC FINGER PROTEIN XLCGF49.1-LIKE-RELATED"/>
    <property type="match status" value="1"/>
</dbReference>
<keyword evidence="15" id="KW-1185">Reference proteome</keyword>
<feature type="domain" description="C2H2-type" evidence="13">
    <location>
        <begin position="710"/>
        <end position="737"/>
    </location>
</feature>
<dbReference type="Proteomes" id="UP000694428">
    <property type="component" value="Unplaced"/>
</dbReference>
<reference evidence="14" key="1">
    <citation type="submission" date="2025-08" db="UniProtKB">
        <authorList>
            <consortium name="Ensembl"/>
        </authorList>
    </citation>
    <scope>IDENTIFICATION</scope>
</reference>
<dbReference type="Pfam" id="PF00096">
    <property type="entry name" value="zf-C2H2"/>
    <property type="match status" value="3"/>
</dbReference>
<evidence type="ECO:0000259" key="13">
    <source>
        <dbReference type="PROSITE" id="PS50157"/>
    </source>
</evidence>
<feature type="domain" description="C2H2-type" evidence="13">
    <location>
        <begin position="638"/>
        <end position="665"/>
    </location>
</feature>
<evidence type="ECO:0000256" key="7">
    <source>
        <dbReference type="ARBA" id="ARBA00023015"/>
    </source>
</evidence>
<keyword evidence="8" id="KW-0238">DNA-binding</keyword>
<feature type="region of interest" description="Disordered" evidence="12">
    <location>
        <begin position="98"/>
        <end position="173"/>
    </location>
</feature>
<evidence type="ECO:0000256" key="4">
    <source>
        <dbReference type="ARBA" id="ARBA00022737"/>
    </source>
</evidence>
<comment type="subcellular location">
    <subcellularLocation>
        <location evidence="1">Nucleus</location>
    </subcellularLocation>
</comment>
<feature type="domain" description="C2H2-type" evidence="13">
    <location>
        <begin position="610"/>
        <end position="637"/>
    </location>
</feature>
<feature type="domain" description="C2H2-type" evidence="13">
    <location>
        <begin position="294"/>
        <end position="321"/>
    </location>
</feature>
<keyword evidence="9" id="KW-0804">Transcription</keyword>
<feature type="region of interest" description="Disordered" evidence="12">
    <location>
        <begin position="320"/>
        <end position="345"/>
    </location>
</feature>
<feature type="domain" description="C2H2-type" evidence="13">
    <location>
        <begin position="265"/>
        <end position="293"/>
    </location>
</feature>
<evidence type="ECO:0000256" key="8">
    <source>
        <dbReference type="ARBA" id="ARBA00023125"/>
    </source>
</evidence>
<keyword evidence="7" id="KW-0805">Transcription regulation</keyword>
<feature type="domain" description="C2H2-type" evidence="13">
    <location>
        <begin position="456"/>
        <end position="483"/>
    </location>
</feature>
<dbReference type="SUPFAM" id="SSF57667">
    <property type="entry name" value="beta-beta-alpha zinc fingers"/>
    <property type="match status" value="5"/>
</dbReference>
<proteinExistence type="inferred from homology"/>
<sequence>MEYSEEEGIPESVRNSSKLSISSGTRKDAQSHSAALLTSPCQKELAKMSEVSGRKECNDNDAVPKIPLLPAADSEGRDEATDTCGQLALPAACRDEELVGVLSDESQEKQPPGHEEMGTALEVEGADSLKNANNEAKSKTNKGSKSEDETPSSVLQRGLKEEPELDSAPFVHRCSTSEELQKDVGKLEINASISAVSGAPEEHIYKSLTPISKKRCRQQRIVSPSESTNETKGQQDDLAWLSNSVNIKPLPKASRSTNKHDKINLNCKFCSCAYKSSALLKRHIYSAHKNKKIHKCSFCKKTFFFSVNLKNHLKLHKMTKLQKERKNRMSARRVRQRTEERKSERKKKESKYEKYFIKVERDFTSLGVPVIFSCRLCFFDSSNPRIFIHHMKAHKERPPYQCPQCDYSSPSLSYMLNHMYWHAGYKLYKCRFCTFFSLYFASMVRHSYMHAGPKPYSCEFCQSAFTSIRGLKRHRRLHVSEETCKLDFGNGRKGTQRPSKSYACDECNVLFYTRGHLSFHKKCHEQHKRHRLLHVKDQYEFSHYFYADSHLENLGLHREMQVGTCPERDFGSSQGFSGVCSMLASEMYGEQTDTKRDKDDLLAQSQPRFYQCAECEYSTYILSNLRLHIRTHTGERPYSCSVCQKEFRTSSHLKRHQVLHCNTEHLKCRKCDYSTNKWLSLKQHLASHAVNESSSTGSLYEQKPLPVKTYTCEECGYTTVHNGNFKQHLRIHTGEKPFKCGQCGVAFRTSSHLKRHLLTHVKFHCRRCDFSAVDKCAFQKHVKTHKKKKSRSAASVM</sequence>
<feature type="compositionally biased region" description="Basic and acidic residues" evidence="12">
    <location>
        <begin position="106"/>
        <end position="117"/>
    </location>
</feature>
<keyword evidence="3" id="KW-0479">Metal-binding</keyword>
<evidence type="ECO:0000256" key="12">
    <source>
        <dbReference type="SAM" id="MobiDB-lite"/>
    </source>
</evidence>
<dbReference type="Ensembl" id="ENSPSTT00000022180.1">
    <property type="protein sequence ID" value="ENSPSTP00000021139.1"/>
    <property type="gene ID" value="ENSPSTG00000015390.1"/>
</dbReference>
<dbReference type="PROSITE" id="PS00036">
    <property type="entry name" value="BZIP_BASIC"/>
    <property type="match status" value="1"/>
</dbReference>
<dbReference type="FunFam" id="3.30.160.60:FF:000624">
    <property type="entry name" value="zinc finger protein 697"/>
    <property type="match status" value="2"/>
</dbReference>